<protein>
    <submittedName>
        <fullName evidence="1">Uncharacterized protein</fullName>
    </submittedName>
</protein>
<gene>
    <name evidence="1" type="ORF">GCM10025783_20180</name>
</gene>
<proteinExistence type="predicted"/>
<evidence type="ECO:0000313" key="1">
    <source>
        <dbReference type="EMBL" id="GAA4747997.1"/>
    </source>
</evidence>
<name>A0ABP8Z6L5_9MICO</name>
<organism evidence="1 2">
    <name type="scientific">Amnibacterium soli</name>
    <dbReference type="NCBI Taxonomy" id="1282736"/>
    <lineage>
        <taxon>Bacteria</taxon>
        <taxon>Bacillati</taxon>
        <taxon>Actinomycetota</taxon>
        <taxon>Actinomycetes</taxon>
        <taxon>Micrococcales</taxon>
        <taxon>Microbacteriaceae</taxon>
        <taxon>Amnibacterium</taxon>
    </lineage>
</organism>
<evidence type="ECO:0000313" key="2">
    <source>
        <dbReference type="Proteomes" id="UP001500121"/>
    </source>
</evidence>
<dbReference type="EMBL" id="BAABLP010000004">
    <property type="protein sequence ID" value="GAA4747997.1"/>
    <property type="molecule type" value="Genomic_DNA"/>
</dbReference>
<dbReference type="Proteomes" id="UP001500121">
    <property type="component" value="Unassembled WGS sequence"/>
</dbReference>
<comment type="caution">
    <text evidence="1">The sequence shown here is derived from an EMBL/GenBank/DDBJ whole genome shotgun (WGS) entry which is preliminary data.</text>
</comment>
<dbReference type="RefSeq" id="WP_345481031.1">
    <property type="nucleotide sequence ID" value="NZ_BAABLP010000004.1"/>
</dbReference>
<accession>A0ABP8Z6L5</accession>
<sequence length="71" mass="7417">MLPDPSLAAPDAADLLELLRLEQLVRAVPLPSPELPGWQSLTAQEYEVAARRLADLLGTIAAALAAARASG</sequence>
<keyword evidence="2" id="KW-1185">Reference proteome</keyword>
<reference evidence="2" key="1">
    <citation type="journal article" date="2019" name="Int. J. Syst. Evol. Microbiol.">
        <title>The Global Catalogue of Microorganisms (GCM) 10K type strain sequencing project: providing services to taxonomists for standard genome sequencing and annotation.</title>
        <authorList>
            <consortium name="The Broad Institute Genomics Platform"/>
            <consortium name="The Broad Institute Genome Sequencing Center for Infectious Disease"/>
            <person name="Wu L."/>
            <person name="Ma J."/>
        </authorList>
    </citation>
    <scope>NUCLEOTIDE SEQUENCE [LARGE SCALE GENOMIC DNA]</scope>
    <source>
        <strain evidence="2">JCM 19015</strain>
    </source>
</reference>